<dbReference type="InParanoid" id="G7DSC0"/>
<dbReference type="HOGENOM" id="CLU_308842_0_0_1"/>
<dbReference type="CDD" id="cd12148">
    <property type="entry name" value="fungal_TF_MHR"/>
    <property type="match status" value="1"/>
</dbReference>
<feature type="compositionally biased region" description="Low complexity" evidence="7">
    <location>
        <begin position="1"/>
        <end position="10"/>
    </location>
</feature>
<dbReference type="OrthoDB" id="39175at2759"/>
<evidence type="ECO:0000256" key="2">
    <source>
        <dbReference type="ARBA" id="ARBA00022723"/>
    </source>
</evidence>
<feature type="compositionally biased region" description="Basic and acidic residues" evidence="7">
    <location>
        <begin position="84"/>
        <end position="94"/>
    </location>
</feature>
<keyword evidence="4" id="KW-0238">DNA-binding</keyword>
<dbReference type="SMART" id="SM00066">
    <property type="entry name" value="GAL4"/>
    <property type="match status" value="1"/>
</dbReference>
<dbReference type="Pfam" id="PF04082">
    <property type="entry name" value="Fungal_trans"/>
    <property type="match status" value="1"/>
</dbReference>
<dbReference type="GO" id="GO:0006351">
    <property type="term" value="P:DNA-templated transcription"/>
    <property type="evidence" value="ECO:0007669"/>
    <property type="project" value="InterPro"/>
</dbReference>
<feature type="compositionally biased region" description="Polar residues" evidence="7">
    <location>
        <begin position="316"/>
        <end position="326"/>
    </location>
</feature>
<evidence type="ECO:0000256" key="5">
    <source>
        <dbReference type="ARBA" id="ARBA00023163"/>
    </source>
</evidence>
<keyword evidence="6" id="KW-0539">Nucleus</keyword>
<keyword evidence="5" id="KW-0804">Transcription</keyword>
<feature type="compositionally biased region" description="Polar residues" evidence="7">
    <location>
        <begin position="35"/>
        <end position="44"/>
    </location>
</feature>
<dbReference type="InterPro" id="IPR036864">
    <property type="entry name" value="Zn2-C6_fun-type_DNA-bd_sf"/>
</dbReference>
<gene>
    <name evidence="9" type="primary">Mo00121</name>
    <name evidence="9" type="ORF">E5Q_00121</name>
</gene>
<dbReference type="GO" id="GO:0000976">
    <property type="term" value="F:transcription cis-regulatory region binding"/>
    <property type="evidence" value="ECO:0007669"/>
    <property type="project" value="TreeGrafter"/>
</dbReference>
<keyword evidence="3" id="KW-0805">Transcription regulation</keyword>
<dbReference type="SMART" id="SM00906">
    <property type="entry name" value="Fungal_trans"/>
    <property type="match status" value="1"/>
</dbReference>
<feature type="region of interest" description="Disordered" evidence="7">
    <location>
        <begin position="855"/>
        <end position="897"/>
    </location>
</feature>
<feature type="compositionally biased region" description="Polar residues" evidence="7">
    <location>
        <begin position="163"/>
        <end position="180"/>
    </location>
</feature>
<dbReference type="GO" id="GO:0000981">
    <property type="term" value="F:DNA-binding transcription factor activity, RNA polymerase II-specific"/>
    <property type="evidence" value="ECO:0007669"/>
    <property type="project" value="InterPro"/>
</dbReference>
<reference evidence="9 10" key="2">
    <citation type="journal article" date="2012" name="Open Biol.">
        <title>Characteristics of nucleosomes and linker DNA regions on the genome of the basidiomycete Mixia osmundae revealed by mono- and dinucleosome mapping.</title>
        <authorList>
            <person name="Nishida H."/>
            <person name="Kondo S."/>
            <person name="Matsumoto T."/>
            <person name="Suzuki Y."/>
            <person name="Yoshikawa H."/>
            <person name="Taylor T.D."/>
            <person name="Sugiyama J."/>
        </authorList>
    </citation>
    <scope>NUCLEOTIDE SEQUENCE [LARGE SCALE GENOMIC DNA]</scope>
    <source>
        <strain evidence="10">CBS 9802 / IAM 14324 / JCM 22182 / KY 12970</strain>
    </source>
</reference>
<dbReference type="InterPro" id="IPR007219">
    <property type="entry name" value="XnlR_reg_dom"/>
</dbReference>
<dbReference type="InterPro" id="IPR051089">
    <property type="entry name" value="prtT"/>
</dbReference>
<sequence length="955" mass="101981">MASTSSPSSSANGKPTYTSTGMTYSTLPPHMVQHQLDQSPTTSAAHFEDRTYADSNASDQESLLDSVEGNHLAGSTSSVGTPHAKLDPSAEKRSGRACLACRKLKTRCDGAEDPPCRRCRSGGHECIFVESKRGRRPPKKDPAGDLAAQAEKTVKNVTRALQTANGQRQSASGTAQNSSKLALDGRARANPSASGNMLANPTNGIGPAGSDQAAYLHRSPNAALSQASIAPGRPQSQASSHGSAYSASHYQQPELAPSPALRTQLPYQGSPGDTRSAGNGHKRSASQSSPGDQDASDPKKLKAGAARSTSKGKEVATNQLQTSTSAARPMSDPSLGMGLSLLADASLAAELDGTKGISGLDPSFKLSSLTEALENTGVPAGGGSNKSSPTLNGLSSLKDTEAPVLLTKGIIDANTAVELFRIFFDYCYIHLPLLDPTENTATAVCAKSPFLFTVICAVASRFHPNVDLHVACYDEAHKCFVACVDEGERSIESVQACLILTVWANAPKGAEDRPRRAWLYFGMAVRLGMEIGLFRPPSFSKKLNLRVSALRSGANPWAPLADVPEGLQRDALNRERTWLLAFVIDRYMAAVMGRPYLIQDARPFLIPSHPLSLPFDLGIIAHQELQAVVGQVMDTFRDRIYGLAAANDEMPSPVVMKLFNARMDEWRMRWCPKPGEPIANNLLFYYHNSKLFLNTFPLQTMLCNGDAVDDPECVSITINSARAILDICHKYANLGVLRHCPDVNFLIVVYAAVFLIKVKVSKSRFSQLVVSDDLHRAVVQTITDCQNATTDARHAAGTAHIMLRVLLASWRAMETGQLGGSLPKFGSEINAAHQPGLTGASDHSDVTLAPAAVSPTMPLNQPLPTSSYSYTAPTNRSGHLSGTHTPSAFASANNGQGTTVGNDPLDLFLSESHFFESVLTSQGQDQFFAWQQVDPSHLDHLVNLGGIGPADVPPA</sequence>
<dbReference type="PROSITE" id="PS50048">
    <property type="entry name" value="ZN2_CY6_FUNGAL_2"/>
    <property type="match status" value="1"/>
</dbReference>
<dbReference type="PANTHER" id="PTHR31845">
    <property type="entry name" value="FINGER DOMAIN PROTEIN, PUTATIVE-RELATED"/>
    <property type="match status" value="1"/>
</dbReference>
<evidence type="ECO:0000256" key="6">
    <source>
        <dbReference type="ARBA" id="ARBA00023242"/>
    </source>
</evidence>
<dbReference type="PROSITE" id="PS00463">
    <property type="entry name" value="ZN2_CY6_FUNGAL_1"/>
    <property type="match status" value="1"/>
</dbReference>
<feature type="region of interest" description="Disordered" evidence="7">
    <location>
        <begin position="226"/>
        <end position="332"/>
    </location>
</feature>
<keyword evidence="10" id="KW-1185">Reference proteome</keyword>
<feature type="compositionally biased region" description="Polar residues" evidence="7">
    <location>
        <begin position="265"/>
        <end position="277"/>
    </location>
</feature>
<feature type="region of interest" description="Disordered" evidence="7">
    <location>
        <begin position="132"/>
        <end position="151"/>
    </location>
</feature>
<feature type="region of interest" description="Disordered" evidence="7">
    <location>
        <begin position="375"/>
        <end position="394"/>
    </location>
</feature>
<feature type="region of interest" description="Disordered" evidence="7">
    <location>
        <begin position="1"/>
        <end position="95"/>
    </location>
</feature>
<dbReference type="EMBL" id="BABT02000007">
    <property type="protein sequence ID" value="GAA93480.1"/>
    <property type="molecule type" value="Genomic_DNA"/>
</dbReference>
<comment type="subcellular location">
    <subcellularLocation>
        <location evidence="1">Nucleus</location>
    </subcellularLocation>
</comment>
<dbReference type="Proteomes" id="UP000009131">
    <property type="component" value="Unassembled WGS sequence"/>
</dbReference>
<dbReference type="CDD" id="cd00067">
    <property type="entry name" value="GAL4"/>
    <property type="match status" value="1"/>
</dbReference>
<comment type="caution">
    <text evidence="9">The sequence shown here is derived from an EMBL/GenBank/DDBJ whole genome shotgun (WGS) entry which is preliminary data.</text>
</comment>
<name>G7DSC0_MIXOS</name>
<evidence type="ECO:0000259" key="8">
    <source>
        <dbReference type="PROSITE" id="PS50048"/>
    </source>
</evidence>
<feature type="compositionally biased region" description="Polar residues" evidence="7">
    <location>
        <begin position="385"/>
        <end position="394"/>
    </location>
</feature>
<evidence type="ECO:0000256" key="4">
    <source>
        <dbReference type="ARBA" id="ARBA00023125"/>
    </source>
</evidence>
<feature type="domain" description="Zn(2)-C6 fungal-type" evidence="8">
    <location>
        <begin position="97"/>
        <end position="128"/>
    </location>
</feature>
<accession>G7DSC0</accession>
<feature type="compositionally biased region" description="Polar residues" evidence="7">
    <location>
        <begin position="11"/>
        <end position="26"/>
    </location>
</feature>
<evidence type="ECO:0000313" key="10">
    <source>
        <dbReference type="Proteomes" id="UP000009131"/>
    </source>
</evidence>
<reference evidence="9 10" key="1">
    <citation type="journal article" date="2011" name="J. Gen. Appl. Microbiol.">
        <title>Draft genome sequencing of the enigmatic basidiomycete Mixia osmundae.</title>
        <authorList>
            <person name="Nishida H."/>
            <person name="Nagatsuka Y."/>
            <person name="Sugiyama J."/>
        </authorList>
    </citation>
    <scope>NUCLEOTIDE SEQUENCE [LARGE SCALE GENOMIC DNA]</scope>
    <source>
        <strain evidence="10">CBS 9802 / IAM 14324 / JCM 22182 / KY 12970</strain>
    </source>
</reference>
<feature type="compositionally biased region" description="Low complexity" evidence="7">
    <location>
        <begin position="235"/>
        <end position="251"/>
    </location>
</feature>
<dbReference type="SUPFAM" id="SSF57701">
    <property type="entry name" value="Zn2/Cys6 DNA-binding domain"/>
    <property type="match status" value="1"/>
</dbReference>
<dbReference type="Pfam" id="PF00172">
    <property type="entry name" value="Zn_clus"/>
    <property type="match status" value="1"/>
</dbReference>
<feature type="region of interest" description="Disordered" evidence="7">
    <location>
        <begin position="163"/>
        <end position="182"/>
    </location>
</feature>
<organism evidence="9 10">
    <name type="scientific">Mixia osmundae (strain CBS 9802 / IAM 14324 / JCM 22182 / KY 12970)</name>
    <dbReference type="NCBI Taxonomy" id="764103"/>
    <lineage>
        <taxon>Eukaryota</taxon>
        <taxon>Fungi</taxon>
        <taxon>Dikarya</taxon>
        <taxon>Basidiomycota</taxon>
        <taxon>Pucciniomycotina</taxon>
        <taxon>Mixiomycetes</taxon>
        <taxon>Mixiales</taxon>
        <taxon>Mixiaceae</taxon>
        <taxon>Mixia</taxon>
    </lineage>
</organism>
<dbReference type="GO" id="GO:0008270">
    <property type="term" value="F:zinc ion binding"/>
    <property type="evidence" value="ECO:0007669"/>
    <property type="project" value="InterPro"/>
</dbReference>
<dbReference type="InterPro" id="IPR001138">
    <property type="entry name" value="Zn2Cys6_DnaBD"/>
</dbReference>
<evidence type="ECO:0000256" key="7">
    <source>
        <dbReference type="SAM" id="MobiDB-lite"/>
    </source>
</evidence>
<keyword evidence="2" id="KW-0479">Metal-binding</keyword>
<dbReference type="PANTHER" id="PTHR31845:SF17">
    <property type="entry name" value="ZN(II)2CYS6 TRANSCRIPTION FACTOR (EUROFUNG)"/>
    <property type="match status" value="1"/>
</dbReference>
<feature type="compositionally biased region" description="Polar residues" evidence="7">
    <location>
        <begin position="53"/>
        <end position="63"/>
    </location>
</feature>
<evidence type="ECO:0000256" key="3">
    <source>
        <dbReference type="ARBA" id="ARBA00023015"/>
    </source>
</evidence>
<dbReference type="Gene3D" id="4.10.240.10">
    <property type="entry name" value="Zn(2)-C6 fungal-type DNA-binding domain"/>
    <property type="match status" value="1"/>
</dbReference>
<dbReference type="eggNOG" id="ENOG502RSCJ">
    <property type="taxonomic scope" value="Eukaryota"/>
</dbReference>
<proteinExistence type="predicted"/>
<dbReference type="GO" id="GO:0005634">
    <property type="term" value="C:nucleus"/>
    <property type="evidence" value="ECO:0007669"/>
    <property type="project" value="UniProtKB-SubCell"/>
</dbReference>
<feature type="compositionally biased region" description="Polar residues" evidence="7">
    <location>
        <begin position="857"/>
        <end position="897"/>
    </location>
</feature>
<evidence type="ECO:0000256" key="1">
    <source>
        <dbReference type="ARBA" id="ARBA00004123"/>
    </source>
</evidence>
<feature type="compositionally biased region" description="Polar residues" evidence="7">
    <location>
        <begin position="191"/>
        <end position="203"/>
    </location>
</feature>
<feature type="region of interest" description="Disordered" evidence="7">
    <location>
        <begin position="187"/>
        <end position="213"/>
    </location>
</feature>
<dbReference type="AlphaFoldDB" id="G7DSC0"/>
<protein>
    <recommendedName>
        <fullName evidence="8">Zn(2)-C6 fungal-type domain-containing protein</fullName>
    </recommendedName>
</protein>
<evidence type="ECO:0000313" key="9">
    <source>
        <dbReference type="EMBL" id="GAA93480.1"/>
    </source>
</evidence>
<dbReference type="STRING" id="764103.G7DSC0"/>